<gene>
    <name evidence="1" type="ORF">GCM10010285_32990</name>
</gene>
<name>A0ABQ2T5Z8_STREZ</name>
<sequence length="71" mass="7165">MAGAGVGEDREVVEFLGGFHALVAELDDVHAGGEHGVEELGEVALALAGVGAEVDAGLREPVSRTVVARTV</sequence>
<dbReference type="EMBL" id="BMTX01000008">
    <property type="protein sequence ID" value="GGS50875.1"/>
    <property type="molecule type" value="Genomic_DNA"/>
</dbReference>
<accession>A0ABQ2T5Z8</accession>
<keyword evidence="2" id="KW-1185">Reference proteome</keyword>
<evidence type="ECO:0000313" key="2">
    <source>
        <dbReference type="Proteomes" id="UP000597853"/>
    </source>
</evidence>
<evidence type="ECO:0000313" key="1">
    <source>
        <dbReference type="EMBL" id="GGS50875.1"/>
    </source>
</evidence>
<reference evidence="2" key="1">
    <citation type="journal article" date="2019" name="Int. J. Syst. Evol. Microbiol.">
        <title>The Global Catalogue of Microorganisms (GCM) 10K type strain sequencing project: providing services to taxonomists for standard genome sequencing and annotation.</title>
        <authorList>
            <consortium name="The Broad Institute Genomics Platform"/>
            <consortium name="The Broad Institute Genome Sequencing Center for Infectious Disease"/>
            <person name="Wu L."/>
            <person name="Ma J."/>
        </authorList>
    </citation>
    <scope>NUCLEOTIDE SEQUENCE [LARGE SCALE GENOMIC DNA]</scope>
    <source>
        <strain evidence="2">JCM 4416</strain>
    </source>
</reference>
<protein>
    <submittedName>
        <fullName evidence="1">Uncharacterized protein</fullName>
    </submittedName>
</protein>
<dbReference type="Proteomes" id="UP000597853">
    <property type="component" value="Unassembled WGS sequence"/>
</dbReference>
<organism evidence="1 2">
    <name type="scientific">Streptomyces pseudogriseolus</name>
    <name type="common">Streptomyces gancidicus</name>
    <name type="synonym">Streptomyces rubiginosus</name>
    <dbReference type="NCBI Taxonomy" id="36817"/>
    <lineage>
        <taxon>Bacteria</taxon>
        <taxon>Bacillati</taxon>
        <taxon>Actinomycetota</taxon>
        <taxon>Actinomycetes</taxon>
        <taxon>Kitasatosporales</taxon>
        <taxon>Streptomycetaceae</taxon>
        <taxon>Streptomyces</taxon>
        <taxon>Streptomyces pseudogriseolus group</taxon>
    </lineage>
</organism>
<comment type="caution">
    <text evidence="1">The sequence shown here is derived from an EMBL/GenBank/DDBJ whole genome shotgun (WGS) entry which is preliminary data.</text>
</comment>
<proteinExistence type="predicted"/>